<feature type="chain" id="PRO_5037435641" description="alpha-L-rhamnosidase" evidence="4">
    <location>
        <begin position="22"/>
        <end position="865"/>
    </location>
</feature>
<dbReference type="InterPro" id="IPR013737">
    <property type="entry name" value="Bac_rhamnosid_N"/>
</dbReference>
<evidence type="ECO:0000256" key="1">
    <source>
        <dbReference type="ARBA" id="ARBA00001445"/>
    </source>
</evidence>
<dbReference type="Gene3D" id="2.60.120.260">
    <property type="entry name" value="Galactose-binding domain-like"/>
    <property type="match status" value="2"/>
</dbReference>
<dbReference type="Gene3D" id="2.60.420.10">
    <property type="entry name" value="Maltose phosphorylase, domain 3"/>
    <property type="match status" value="1"/>
</dbReference>
<keyword evidence="4" id="KW-0732">Signal</keyword>
<dbReference type="Pfam" id="PF17390">
    <property type="entry name" value="Bac_rhamnosid_C"/>
    <property type="match status" value="1"/>
</dbReference>
<evidence type="ECO:0000259" key="7">
    <source>
        <dbReference type="Pfam" id="PF17389"/>
    </source>
</evidence>
<dbReference type="InterPro" id="IPR035396">
    <property type="entry name" value="Bac_rhamnosid6H"/>
</dbReference>
<dbReference type="EC" id="3.2.1.40" evidence="2"/>
<dbReference type="Pfam" id="PF05592">
    <property type="entry name" value="Bac_rhamnosid"/>
    <property type="match status" value="1"/>
</dbReference>
<comment type="catalytic activity">
    <reaction evidence="1">
        <text>Hydrolysis of terminal non-reducing alpha-L-rhamnose residues in alpha-L-rhamnosides.</text>
        <dbReference type="EC" id="3.2.1.40"/>
    </reaction>
</comment>
<dbReference type="Gene3D" id="1.50.10.10">
    <property type="match status" value="1"/>
</dbReference>
<dbReference type="InterPro" id="IPR008902">
    <property type="entry name" value="Rhamnosid_concanavalin"/>
</dbReference>
<feature type="domain" description="Alpha-L-rhamnosidase C-terminal" evidence="8">
    <location>
        <begin position="782"/>
        <end position="850"/>
    </location>
</feature>
<dbReference type="PANTHER" id="PTHR33307">
    <property type="entry name" value="ALPHA-RHAMNOSIDASE (EUROFUNG)"/>
    <property type="match status" value="1"/>
</dbReference>
<dbReference type="InterPro" id="IPR016007">
    <property type="entry name" value="Alpha_rhamnosid"/>
</dbReference>
<reference evidence="9" key="1">
    <citation type="journal article" date="2021" name="PeerJ">
        <title>Extensive microbial diversity within the chicken gut microbiome revealed by metagenomics and culture.</title>
        <authorList>
            <person name="Gilroy R."/>
            <person name="Ravi A."/>
            <person name="Getino M."/>
            <person name="Pursley I."/>
            <person name="Horton D.L."/>
            <person name="Alikhan N.F."/>
            <person name="Baker D."/>
            <person name="Gharbi K."/>
            <person name="Hall N."/>
            <person name="Watson M."/>
            <person name="Adriaenssens E.M."/>
            <person name="Foster-Nyarko E."/>
            <person name="Jarju S."/>
            <person name="Secka A."/>
            <person name="Antonio M."/>
            <person name="Oren A."/>
            <person name="Chaudhuri R.R."/>
            <person name="La Ragione R."/>
            <person name="Hildebrand F."/>
            <person name="Pallen M.J."/>
        </authorList>
    </citation>
    <scope>NUCLEOTIDE SEQUENCE</scope>
    <source>
        <strain evidence="9">CHK121-7720</strain>
    </source>
</reference>
<comment type="caution">
    <text evidence="9">The sequence shown here is derived from an EMBL/GenBank/DDBJ whole genome shotgun (WGS) entry which is preliminary data.</text>
</comment>
<dbReference type="InterPro" id="IPR008928">
    <property type="entry name" value="6-hairpin_glycosidase_sf"/>
</dbReference>
<dbReference type="Pfam" id="PF08531">
    <property type="entry name" value="Bac_rhamnosid_N"/>
    <property type="match status" value="1"/>
</dbReference>
<evidence type="ECO:0000259" key="6">
    <source>
        <dbReference type="Pfam" id="PF08531"/>
    </source>
</evidence>
<evidence type="ECO:0000256" key="2">
    <source>
        <dbReference type="ARBA" id="ARBA00012652"/>
    </source>
</evidence>
<dbReference type="GO" id="GO:0030596">
    <property type="term" value="F:alpha-L-rhamnosidase activity"/>
    <property type="evidence" value="ECO:0007669"/>
    <property type="project" value="UniProtKB-EC"/>
</dbReference>
<dbReference type="PANTHER" id="PTHR33307:SF6">
    <property type="entry name" value="ALPHA-RHAMNOSIDASE (EUROFUNG)-RELATED"/>
    <property type="match status" value="1"/>
</dbReference>
<feature type="domain" description="Alpha-L-rhamnosidase six-hairpin glycosidase" evidence="7">
    <location>
        <begin position="414"/>
        <end position="779"/>
    </location>
</feature>
<dbReference type="InterPro" id="IPR012341">
    <property type="entry name" value="6hp_glycosidase-like_sf"/>
</dbReference>
<feature type="signal peptide" evidence="4">
    <location>
        <begin position="1"/>
        <end position="21"/>
    </location>
</feature>
<evidence type="ECO:0000256" key="4">
    <source>
        <dbReference type="SAM" id="SignalP"/>
    </source>
</evidence>
<evidence type="ECO:0000313" key="10">
    <source>
        <dbReference type="Proteomes" id="UP000757103"/>
    </source>
</evidence>
<reference evidence="9" key="2">
    <citation type="submission" date="2021-09" db="EMBL/GenBank/DDBJ databases">
        <authorList>
            <person name="Gilroy R."/>
        </authorList>
    </citation>
    <scope>NUCLEOTIDE SEQUENCE</scope>
    <source>
        <strain evidence="9">CHK121-7720</strain>
    </source>
</reference>
<dbReference type="SUPFAM" id="SSF48208">
    <property type="entry name" value="Six-hairpin glycosidases"/>
    <property type="match status" value="1"/>
</dbReference>
<dbReference type="AlphaFoldDB" id="A0A921SV54"/>
<dbReference type="Pfam" id="PF17389">
    <property type="entry name" value="Bac_rhamnosid6H"/>
    <property type="match status" value="1"/>
</dbReference>
<proteinExistence type="predicted"/>
<protein>
    <recommendedName>
        <fullName evidence="2">alpha-L-rhamnosidase</fullName>
        <ecNumber evidence="2">3.2.1.40</ecNumber>
    </recommendedName>
</protein>
<evidence type="ECO:0000259" key="8">
    <source>
        <dbReference type="Pfam" id="PF17390"/>
    </source>
</evidence>
<dbReference type="EMBL" id="DYUD01000023">
    <property type="protein sequence ID" value="HJG89361.1"/>
    <property type="molecule type" value="Genomic_DNA"/>
</dbReference>
<name>A0A921SV54_9BACT</name>
<feature type="domain" description="Bacterial alpha-L-rhamnosidase N-terminal" evidence="6">
    <location>
        <begin position="82"/>
        <end position="225"/>
    </location>
</feature>
<dbReference type="GO" id="GO:0005975">
    <property type="term" value="P:carbohydrate metabolic process"/>
    <property type="evidence" value="ECO:0007669"/>
    <property type="project" value="InterPro"/>
</dbReference>
<evidence type="ECO:0000256" key="3">
    <source>
        <dbReference type="ARBA" id="ARBA00022801"/>
    </source>
</evidence>
<gene>
    <name evidence="9" type="ORF">K8U91_07830</name>
</gene>
<evidence type="ECO:0000259" key="5">
    <source>
        <dbReference type="Pfam" id="PF05592"/>
    </source>
</evidence>
<dbReference type="RefSeq" id="WP_273306426.1">
    <property type="nucleotide sequence ID" value="NZ_DYUD01000023.1"/>
</dbReference>
<dbReference type="Proteomes" id="UP000757103">
    <property type="component" value="Unassembled WGS sequence"/>
</dbReference>
<feature type="domain" description="Alpha-L-rhamnosidase concanavalin-like" evidence="5">
    <location>
        <begin position="295"/>
        <end position="392"/>
    </location>
</feature>
<accession>A0A921SV54</accession>
<keyword evidence="3 9" id="KW-0378">Hydrolase</keyword>
<organism evidence="9 10">
    <name type="scientific">Barnesiella viscericola</name>
    <dbReference type="NCBI Taxonomy" id="397865"/>
    <lineage>
        <taxon>Bacteria</taxon>
        <taxon>Pseudomonadati</taxon>
        <taxon>Bacteroidota</taxon>
        <taxon>Bacteroidia</taxon>
        <taxon>Bacteroidales</taxon>
        <taxon>Barnesiellaceae</taxon>
        <taxon>Barnesiella</taxon>
    </lineage>
</organism>
<dbReference type="InterPro" id="IPR035398">
    <property type="entry name" value="Bac_rhamnosid_C"/>
</dbReference>
<sequence>MHRFIIIAAIGATIGIGTVQAAVPALPETVGHRIDALPSDAWNCSKWIAVPGAPEKTTMTDDRSQRAADGASWFCLDLPNDKKVKKAVWMTAGLGVYQLYANGKPVGTEVLRPGFTHLVKTRRSFTYDITDAINRKKGAVNRLAVQSTPGWWADRIATPSGTIGMTGGKPAFRSVVEITYDDGTTIRRGTDTSWKAAVAGPVTHAGIYDGEAYDARIPMGYETASTFGNAEIYTRFDGEILPSDGAEVYIRPDLMLSPRNAYIWKGIADADDTHYGKVIIRRDYPTGNNITVNPGETLVVDFGQNAAAIPVFEFSAPEGTKLACHFAEILNDGNGAYSRGMDGPEGSAHLRNLRLGNDFFRLDYIFGHGGRTVSYKPDCTFYGYRYLTLTADAPVTIKSVKSLPVTSISSEMESGTITTGNADINRLISNTRWGQLSNYLSVPTDCPQRNERLGWTADTQVFAETGSFFADTDKFFHKWTRDLRDSQHPDGGYSPVAPGSMYCFEPFETTRLGWSDAGVIVPFIIWKQYADTAIINENWQAMEKYMDLLDGFNAEHNALTIYNNGCQWADWLSYEPLETKGGGIDREVDGRKVQRPEAREYWSYLQGCYWISNADMMAYMAHATGRDSSKYINMAQRARDYVRSRHLKADGTFRTDILNTMQTPALFALRTNIIAGPAKEKMKQRLRQNFKEHGNCLQTGFLGTSILMSTLTDNGMTDIAYELLLQHKNPSWLYSVDNGATTIWERWNSYTIEKGMGEADMNSFNHYAYGCVCQWMWNTMAGIQADPDAPGFRHIIMKPVPDKRIGSLKARYASAAGLIKSEWKYDGDLCTWNFTIPEGSTATVTLPVEGATPQIYSSGNHTITF</sequence>
<evidence type="ECO:0000313" key="9">
    <source>
        <dbReference type="EMBL" id="HJG89361.1"/>
    </source>
</evidence>